<dbReference type="OMA" id="LITFWMP"/>
<dbReference type="GO" id="GO:0016020">
    <property type="term" value="C:membrane"/>
    <property type="evidence" value="ECO:0007669"/>
    <property type="project" value="UniProtKB-SubCell"/>
</dbReference>
<dbReference type="OrthoDB" id="2985014at2759"/>
<organism evidence="7 8">
    <name type="scientific">Tieghemostelium lacteum</name>
    <name type="common">Slime mold</name>
    <name type="synonym">Dictyostelium lacteum</name>
    <dbReference type="NCBI Taxonomy" id="361077"/>
    <lineage>
        <taxon>Eukaryota</taxon>
        <taxon>Amoebozoa</taxon>
        <taxon>Evosea</taxon>
        <taxon>Eumycetozoa</taxon>
        <taxon>Dictyostelia</taxon>
        <taxon>Dictyosteliales</taxon>
        <taxon>Raperosteliaceae</taxon>
        <taxon>Tieghemostelium</taxon>
    </lineage>
</organism>
<dbReference type="SUPFAM" id="SSF103473">
    <property type="entry name" value="MFS general substrate transporter"/>
    <property type="match status" value="1"/>
</dbReference>
<comment type="caution">
    <text evidence="7">The sequence shown here is derived from an EMBL/GenBank/DDBJ whole genome shotgun (WGS) entry which is preliminary data.</text>
</comment>
<dbReference type="Proteomes" id="UP000076078">
    <property type="component" value="Unassembled WGS sequence"/>
</dbReference>
<evidence type="ECO:0000259" key="6">
    <source>
        <dbReference type="PROSITE" id="PS50850"/>
    </source>
</evidence>
<proteinExistence type="predicted"/>
<comment type="subcellular location">
    <subcellularLocation>
        <location evidence="1">Membrane</location>
        <topology evidence="1">Multi-pass membrane protein</topology>
    </subcellularLocation>
</comment>
<evidence type="ECO:0000256" key="3">
    <source>
        <dbReference type="ARBA" id="ARBA00022989"/>
    </source>
</evidence>
<feature type="transmembrane region" description="Helical" evidence="5">
    <location>
        <begin position="425"/>
        <end position="447"/>
    </location>
</feature>
<evidence type="ECO:0000313" key="7">
    <source>
        <dbReference type="EMBL" id="KYR00656.1"/>
    </source>
</evidence>
<feature type="transmembrane region" description="Helical" evidence="5">
    <location>
        <begin position="370"/>
        <end position="391"/>
    </location>
</feature>
<dbReference type="InParanoid" id="A0A152A357"/>
<sequence>MVEKNYANIDGEYELPKYYFPRRFLMIIFGFWAIVICYILRVMISITVLPMKSEYNWTDSYKGILLSGFFMGYVVTQIPAHFLCERFGGKRVLLVGLTISNICSILVPVGSNHAGVALIILRIFTGISQGITFPTINWMIKRWFPTSQRSTSASIIWSGIYIGTIVIDTSAPAIMNQVGWVFNYYIFGGIGMAWSIGWAIFIKDNPQDAWGIHPNEVALIKSDDDSLHASLIKNQKSANGASGGSYDSTSINVSPLSSSSSSVISSVSTGSSNSQVGGDLPYLVVCKALFSQSGIYVLLLYNLFSAFGFYFLLMWLPTWMETELGTSKGGMFSFFIVLPYVLSFATSNIAGYLSDVFLAKGVRKIVLRKIFGGLAAIIPGVLLLIICFVPMAKGLKVALMTINIAANGFSASGSNILTLDLSPTYAAITMGISNFVGTIPGILSNLIGGMLIERFAGSFVPIFTISASLYLGATFIWVIFAKTDTVV</sequence>
<feature type="transmembrane region" description="Helical" evidence="5">
    <location>
        <begin position="181"/>
        <end position="202"/>
    </location>
</feature>
<evidence type="ECO:0000256" key="2">
    <source>
        <dbReference type="ARBA" id="ARBA00022692"/>
    </source>
</evidence>
<keyword evidence="2 5" id="KW-0812">Transmembrane</keyword>
<feature type="transmembrane region" description="Helical" evidence="5">
    <location>
        <begin position="116"/>
        <end position="140"/>
    </location>
</feature>
<evidence type="ECO:0000256" key="4">
    <source>
        <dbReference type="ARBA" id="ARBA00023136"/>
    </source>
</evidence>
<dbReference type="GO" id="GO:0022857">
    <property type="term" value="F:transmembrane transporter activity"/>
    <property type="evidence" value="ECO:0007669"/>
    <property type="project" value="InterPro"/>
</dbReference>
<dbReference type="EMBL" id="LODT01000013">
    <property type="protein sequence ID" value="KYR00656.1"/>
    <property type="molecule type" value="Genomic_DNA"/>
</dbReference>
<keyword evidence="3 5" id="KW-1133">Transmembrane helix</keyword>
<dbReference type="AlphaFoldDB" id="A0A152A357"/>
<keyword evidence="4 5" id="KW-0472">Membrane</keyword>
<dbReference type="InterPro" id="IPR011701">
    <property type="entry name" value="MFS"/>
</dbReference>
<feature type="transmembrane region" description="Helical" evidence="5">
    <location>
        <begin position="91"/>
        <end position="110"/>
    </location>
</feature>
<dbReference type="InterPro" id="IPR020846">
    <property type="entry name" value="MFS_dom"/>
</dbReference>
<accession>A0A152A357</accession>
<gene>
    <name evidence="7" type="ORF">DLAC_02686</name>
</gene>
<dbReference type="Pfam" id="PF07690">
    <property type="entry name" value="MFS_1"/>
    <property type="match status" value="1"/>
</dbReference>
<dbReference type="PROSITE" id="PS50850">
    <property type="entry name" value="MFS"/>
    <property type="match status" value="1"/>
</dbReference>
<dbReference type="PANTHER" id="PTHR11662">
    <property type="entry name" value="SOLUTE CARRIER FAMILY 17"/>
    <property type="match status" value="1"/>
</dbReference>
<evidence type="ECO:0000256" key="5">
    <source>
        <dbReference type="SAM" id="Phobius"/>
    </source>
</evidence>
<feature type="domain" description="Major facilitator superfamily (MFS) profile" evidence="6">
    <location>
        <begin position="25"/>
        <end position="484"/>
    </location>
</feature>
<feature type="transmembrane region" description="Helical" evidence="5">
    <location>
        <begin position="459"/>
        <end position="480"/>
    </location>
</feature>
<name>A0A152A357_TIELA</name>
<dbReference type="STRING" id="361077.A0A152A357"/>
<dbReference type="FunCoup" id="A0A152A357">
    <property type="interactions" value="5"/>
</dbReference>
<feature type="transmembrane region" description="Helical" evidence="5">
    <location>
        <begin position="24"/>
        <end position="44"/>
    </location>
</feature>
<evidence type="ECO:0000256" key="1">
    <source>
        <dbReference type="ARBA" id="ARBA00004141"/>
    </source>
</evidence>
<dbReference type="PANTHER" id="PTHR11662:SF399">
    <property type="entry name" value="FI19708P1-RELATED"/>
    <property type="match status" value="1"/>
</dbReference>
<dbReference type="Gene3D" id="1.20.1250.20">
    <property type="entry name" value="MFS general substrate transporter like domains"/>
    <property type="match status" value="2"/>
</dbReference>
<feature type="transmembrane region" description="Helical" evidence="5">
    <location>
        <begin position="336"/>
        <end position="358"/>
    </location>
</feature>
<feature type="transmembrane region" description="Helical" evidence="5">
    <location>
        <begin position="152"/>
        <end position="175"/>
    </location>
</feature>
<feature type="transmembrane region" description="Helical" evidence="5">
    <location>
        <begin position="295"/>
        <end position="316"/>
    </location>
</feature>
<feature type="transmembrane region" description="Helical" evidence="5">
    <location>
        <begin position="64"/>
        <end position="84"/>
    </location>
</feature>
<dbReference type="InterPro" id="IPR050382">
    <property type="entry name" value="MFS_Na/Anion_cotransporter"/>
</dbReference>
<keyword evidence="8" id="KW-1185">Reference proteome</keyword>
<protein>
    <recommendedName>
        <fullName evidence="6">Major facilitator superfamily (MFS) profile domain-containing protein</fullName>
    </recommendedName>
</protein>
<evidence type="ECO:0000313" key="8">
    <source>
        <dbReference type="Proteomes" id="UP000076078"/>
    </source>
</evidence>
<reference evidence="7 8" key="1">
    <citation type="submission" date="2015-12" db="EMBL/GenBank/DDBJ databases">
        <title>Dictyostelia acquired genes for synthesis and detection of signals that induce cell-type specialization by lateral gene transfer from prokaryotes.</title>
        <authorList>
            <person name="Gloeckner G."/>
            <person name="Schaap P."/>
        </authorList>
    </citation>
    <scope>NUCLEOTIDE SEQUENCE [LARGE SCALE GENOMIC DNA]</scope>
    <source>
        <strain evidence="7 8">TK</strain>
    </source>
</reference>
<dbReference type="InterPro" id="IPR036259">
    <property type="entry name" value="MFS_trans_sf"/>
</dbReference>